<dbReference type="InterPro" id="IPR051449">
    <property type="entry name" value="ABC-2_transporter_component"/>
</dbReference>
<feature type="transmembrane region" description="Helical" evidence="8">
    <location>
        <begin position="20"/>
        <end position="40"/>
    </location>
</feature>
<accession>A0A3L9M6U4</accession>
<evidence type="ECO:0000256" key="4">
    <source>
        <dbReference type="ARBA" id="ARBA00022475"/>
    </source>
</evidence>
<keyword evidence="3" id="KW-0813">Transport</keyword>
<dbReference type="PANTHER" id="PTHR30294:SF46">
    <property type="entry name" value="ABC TRANSPORTER PERMEASE"/>
    <property type="match status" value="1"/>
</dbReference>
<gene>
    <name evidence="10" type="ORF">EAH69_09495</name>
</gene>
<organism evidence="10 11">
    <name type="scientific">Faecalibacter macacae</name>
    <dbReference type="NCBI Taxonomy" id="1859289"/>
    <lineage>
        <taxon>Bacteria</taxon>
        <taxon>Pseudomonadati</taxon>
        <taxon>Bacteroidota</taxon>
        <taxon>Flavobacteriia</taxon>
        <taxon>Flavobacteriales</taxon>
        <taxon>Weeksellaceae</taxon>
        <taxon>Faecalibacter</taxon>
    </lineage>
</organism>
<evidence type="ECO:0000256" key="1">
    <source>
        <dbReference type="ARBA" id="ARBA00004651"/>
    </source>
</evidence>
<keyword evidence="7 8" id="KW-0472">Membrane</keyword>
<dbReference type="Gene3D" id="3.40.1710.10">
    <property type="entry name" value="abc type-2 transporter like domain"/>
    <property type="match status" value="1"/>
</dbReference>
<evidence type="ECO:0000313" key="10">
    <source>
        <dbReference type="EMBL" id="RLZ08745.1"/>
    </source>
</evidence>
<feature type="transmembrane region" description="Helical" evidence="8">
    <location>
        <begin position="356"/>
        <end position="376"/>
    </location>
</feature>
<sequence length="393" mass="44517">MKTIFHLIIREFKLFFKNPVLPILFLGAPIMYGVLIGNVYKKGNVTDLPIIVVDEDHTTTSQKIIQMLDENESVKVAEVLPSTFDSKNKALAIGAEVVVVIPRNFQSDVQQKKIPEIAYFVDASNTLTSNTASIAITTVLTTMKAGISIETARKQGIPEYIATQSYEPFKSTMIRQNIRSGNYLYFMLPGVLLTVLQQVLLLGLALSFASEFENKTFNELISKSSNPFTILFVKTFPYLFMSVFIYMLYYWFGMFYDMKLETEFWPFFTSSFAFILAVCFLGFLVSILLPSQLKATEVLMVVATPSFILSGFTWPLSQMPKWIQAISDCIPLTHYLKIFRILFIEKGDSALIQPHLNNLIVIGSICFVLSLAILIVKIRKAKQSMKQIETEKI</sequence>
<dbReference type="GO" id="GO:0005886">
    <property type="term" value="C:plasma membrane"/>
    <property type="evidence" value="ECO:0007669"/>
    <property type="project" value="UniProtKB-SubCell"/>
</dbReference>
<evidence type="ECO:0000313" key="11">
    <source>
        <dbReference type="Proteomes" id="UP000275348"/>
    </source>
</evidence>
<comment type="similarity">
    <text evidence="2">Belongs to the ABC-2 integral membrane protein family.</text>
</comment>
<dbReference type="Proteomes" id="UP000275348">
    <property type="component" value="Unassembled WGS sequence"/>
</dbReference>
<evidence type="ECO:0000256" key="5">
    <source>
        <dbReference type="ARBA" id="ARBA00022692"/>
    </source>
</evidence>
<feature type="transmembrane region" description="Helical" evidence="8">
    <location>
        <begin position="228"/>
        <end position="252"/>
    </location>
</feature>
<feature type="transmembrane region" description="Helical" evidence="8">
    <location>
        <begin position="264"/>
        <end position="289"/>
    </location>
</feature>
<feature type="transmembrane region" description="Helical" evidence="8">
    <location>
        <begin position="295"/>
        <end position="314"/>
    </location>
</feature>
<keyword evidence="5 8" id="KW-0812">Transmembrane</keyword>
<evidence type="ECO:0000256" key="6">
    <source>
        <dbReference type="ARBA" id="ARBA00022989"/>
    </source>
</evidence>
<keyword evidence="11" id="KW-1185">Reference proteome</keyword>
<evidence type="ECO:0000256" key="3">
    <source>
        <dbReference type="ARBA" id="ARBA00022448"/>
    </source>
</evidence>
<keyword evidence="6 8" id="KW-1133">Transmembrane helix</keyword>
<dbReference type="OrthoDB" id="9811522at2"/>
<dbReference type="AlphaFoldDB" id="A0A3L9M6U4"/>
<feature type="transmembrane region" description="Helical" evidence="8">
    <location>
        <begin position="183"/>
        <end position="208"/>
    </location>
</feature>
<keyword evidence="4" id="KW-1003">Cell membrane</keyword>
<evidence type="ECO:0000256" key="7">
    <source>
        <dbReference type="ARBA" id="ARBA00023136"/>
    </source>
</evidence>
<evidence type="ECO:0000256" key="8">
    <source>
        <dbReference type="SAM" id="Phobius"/>
    </source>
</evidence>
<dbReference type="PROSITE" id="PS51012">
    <property type="entry name" value="ABC_TM2"/>
    <property type="match status" value="1"/>
</dbReference>
<dbReference type="InterPro" id="IPR047817">
    <property type="entry name" value="ABC2_TM_bact-type"/>
</dbReference>
<dbReference type="PANTHER" id="PTHR30294">
    <property type="entry name" value="MEMBRANE COMPONENT OF ABC TRANSPORTER YHHJ-RELATED"/>
    <property type="match status" value="1"/>
</dbReference>
<dbReference type="Pfam" id="PF12698">
    <property type="entry name" value="ABC2_membrane_3"/>
    <property type="match status" value="1"/>
</dbReference>
<proteinExistence type="inferred from homology"/>
<name>A0A3L9M6U4_9FLAO</name>
<evidence type="ECO:0000259" key="9">
    <source>
        <dbReference type="PROSITE" id="PS51012"/>
    </source>
</evidence>
<dbReference type="InterPro" id="IPR013525">
    <property type="entry name" value="ABC2_TM"/>
</dbReference>
<reference evidence="10 11" key="1">
    <citation type="submission" date="2018-10" db="EMBL/GenBank/DDBJ databases">
        <authorList>
            <person name="Chen X."/>
        </authorList>
    </citation>
    <scope>NUCLEOTIDE SEQUENCE [LARGE SCALE GENOMIC DNA]</scope>
    <source>
        <strain evidence="10 11">YIM 102668</strain>
    </source>
</reference>
<protein>
    <submittedName>
        <fullName evidence="10">ABC transporter permease</fullName>
    </submittedName>
</protein>
<comment type="caution">
    <text evidence="10">The sequence shown here is derived from an EMBL/GenBank/DDBJ whole genome shotgun (WGS) entry which is preliminary data.</text>
</comment>
<dbReference type="RefSeq" id="WP_121934964.1">
    <property type="nucleotide sequence ID" value="NZ_RDOJ01000012.1"/>
</dbReference>
<dbReference type="GO" id="GO:0140359">
    <property type="term" value="F:ABC-type transporter activity"/>
    <property type="evidence" value="ECO:0007669"/>
    <property type="project" value="InterPro"/>
</dbReference>
<dbReference type="EMBL" id="RDOJ01000012">
    <property type="protein sequence ID" value="RLZ08745.1"/>
    <property type="molecule type" value="Genomic_DNA"/>
</dbReference>
<feature type="domain" description="ABC transmembrane type-2" evidence="9">
    <location>
        <begin position="150"/>
        <end position="377"/>
    </location>
</feature>
<comment type="subcellular location">
    <subcellularLocation>
        <location evidence="1">Cell membrane</location>
        <topology evidence="1">Multi-pass membrane protein</topology>
    </subcellularLocation>
</comment>
<evidence type="ECO:0000256" key="2">
    <source>
        <dbReference type="ARBA" id="ARBA00007783"/>
    </source>
</evidence>